<evidence type="ECO:0000259" key="1">
    <source>
        <dbReference type="Pfam" id="PF05685"/>
    </source>
</evidence>
<keyword evidence="2" id="KW-0540">Nuclease</keyword>
<evidence type="ECO:0000313" key="3">
    <source>
        <dbReference type="Proteomes" id="UP000557307"/>
    </source>
</evidence>
<gene>
    <name evidence="2" type="ORF">HNQ92_000793</name>
</gene>
<protein>
    <submittedName>
        <fullName evidence="2">Uma2 family endonuclease</fullName>
    </submittedName>
</protein>
<dbReference type="CDD" id="cd06260">
    <property type="entry name" value="DUF820-like"/>
    <property type="match status" value="1"/>
</dbReference>
<keyword evidence="2" id="KW-0378">Hydrolase</keyword>
<comment type="caution">
    <text evidence="2">The sequence shown here is derived from an EMBL/GenBank/DDBJ whole genome shotgun (WGS) entry which is preliminary data.</text>
</comment>
<dbReference type="PANTHER" id="PTHR36558:SF1">
    <property type="entry name" value="RESTRICTION ENDONUCLEASE DOMAIN-CONTAINING PROTEIN-RELATED"/>
    <property type="match status" value="1"/>
</dbReference>
<dbReference type="InterPro" id="IPR008538">
    <property type="entry name" value="Uma2"/>
</dbReference>
<feature type="domain" description="Putative restriction endonuclease" evidence="1">
    <location>
        <begin position="12"/>
        <end position="172"/>
    </location>
</feature>
<name>A0A840TM90_9BACT</name>
<dbReference type="Pfam" id="PF05685">
    <property type="entry name" value="Uma2"/>
    <property type="match status" value="1"/>
</dbReference>
<accession>A0A840TM90</accession>
<keyword evidence="2" id="KW-0255">Endonuclease</keyword>
<proteinExistence type="predicted"/>
<dbReference type="InterPro" id="IPR012296">
    <property type="entry name" value="Nuclease_put_TT1808"/>
</dbReference>
<evidence type="ECO:0000313" key="2">
    <source>
        <dbReference type="EMBL" id="MBB5282672.1"/>
    </source>
</evidence>
<dbReference type="AlphaFoldDB" id="A0A840TM90"/>
<dbReference type="PANTHER" id="PTHR36558">
    <property type="entry name" value="GLR1098 PROTEIN"/>
    <property type="match status" value="1"/>
</dbReference>
<dbReference type="InterPro" id="IPR011335">
    <property type="entry name" value="Restrct_endonuc-II-like"/>
</dbReference>
<keyword evidence="3" id="KW-1185">Reference proteome</keyword>
<dbReference type="RefSeq" id="WP_184171211.1">
    <property type="nucleotide sequence ID" value="NZ_JACHGF010000001.1"/>
</dbReference>
<dbReference type="Proteomes" id="UP000557307">
    <property type="component" value="Unassembled WGS sequence"/>
</dbReference>
<reference evidence="2 3" key="1">
    <citation type="submission" date="2020-08" db="EMBL/GenBank/DDBJ databases">
        <title>Genomic Encyclopedia of Type Strains, Phase IV (KMG-IV): sequencing the most valuable type-strain genomes for metagenomic binning, comparative biology and taxonomic classification.</title>
        <authorList>
            <person name="Goeker M."/>
        </authorList>
    </citation>
    <scope>NUCLEOTIDE SEQUENCE [LARGE SCALE GENOMIC DNA]</scope>
    <source>
        <strain evidence="2 3">DSM 105074</strain>
    </source>
</reference>
<dbReference type="Gene3D" id="3.90.1570.10">
    <property type="entry name" value="tt1808, chain A"/>
    <property type="match status" value="1"/>
</dbReference>
<dbReference type="SUPFAM" id="SSF52980">
    <property type="entry name" value="Restriction endonuclease-like"/>
    <property type="match status" value="1"/>
</dbReference>
<sequence length="192" mass="21754">MTVQPQKYYTAAEYLELEREADYKSEYFQGEIFAMAGVGHNHNRIVENLSIEVGTFFKGKSCRTYSSDQRIHIPASGLYTYPDLIVVCGPNRYLDEKKDTLLNPVVLVEVLSESTEAYDRGQKFHFYRSIPTLQEYVLINARAVAAEVFRKNEEGLWTLASEAYDLGGRIELASVGLTLAMQDVYAQTEDLG</sequence>
<dbReference type="GO" id="GO:0004519">
    <property type="term" value="F:endonuclease activity"/>
    <property type="evidence" value="ECO:0007669"/>
    <property type="project" value="UniProtKB-KW"/>
</dbReference>
<dbReference type="EMBL" id="JACHGF010000001">
    <property type="protein sequence ID" value="MBB5282672.1"/>
    <property type="molecule type" value="Genomic_DNA"/>
</dbReference>
<organism evidence="2 3">
    <name type="scientific">Rhabdobacter roseus</name>
    <dbReference type="NCBI Taxonomy" id="1655419"/>
    <lineage>
        <taxon>Bacteria</taxon>
        <taxon>Pseudomonadati</taxon>
        <taxon>Bacteroidota</taxon>
        <taxon>Cytophagia</taxon>
        <taxon>Cytophagales</taxon>
        <taxon>Cytophagaceae</taxon>
        <taxon>Rhabdobacter</taxon>
    </lineage>
</organism>